<name>A0A098GB52_LEGMI</name>
<organism evidence="1 2">
    <name type="scientific">Legionella micdadei</name>
    <name type="common">Tatlockia micdadei</name>
    <dbReference type="NCBI Taxonomy" id="451"/>
    <lineage>
        <taxon>Bacteria</taxon>
        <taxon>Pseudomonadati</taxon>
        <taxon>Pseudomonadota</taxon>
        <taxon>Gammaproteobacteria</taxon>
        <taxon>Legionellales</taxon>
        <taxon>Legionellaceae</taxon>
        <taxon>Legionella</taxon>
    </lineage>
</organism>
<dbReference type="KEGG" id="tmc:LMI_0358"/>
<protein>
    <submittedName>
        <fullName evidence="1">Uncharacterized protein</fullName>
    </submittedName>
</protein>
<gene>
    <name evidence="1" type="ORF">LMI_0358</name>
</gene>
<sequence>MLVRYQAALRPDLDGHNNLSIDKRQGGFVNYGQKNYIIFPFMV</sequence>
<dbReference type="EMBL" id="LN614830">
    <property type="protein sequence ID" value="CEG59718.1"/>
    <property type="molecule type" value="Genomic_DNA"/>
</dbReference>
<accession>A0A098GB52</accession>
<proteinExistence type="predicted"/>
<reference evidence="2" key="1">
    <citation type="submission" date="2014-09" db="EMBL/GenBank/DDBJ databases">
        <authorList>
            <person name="Gomez-Valero L."/>
        </authorList>
    </citation>
    <scope>NUCLEOTIDE SEQUENCE [LARGE SCALE GENOMIC DNA]</scope>
    <source>
        <strain evidence="2">ATCC33218</strain>
    </source>
</reference>
<dbReference type="AlphaFoldDB" id="A0A098GB52"/>
<dbReference type="HOGENOM" id="CLU_3240734_0_0_6"/>
<evidence type="ECO:0000313" key="2">
    <source>
        <dbReference type="Proteomes" id="UP000032414"/>
    </source>
</evidence>
<evidence type="ECO:0000313" key="1">
    <source>
        <dbReference type="EMBL" id="CEG59718.1"/>
    </source>
</evidence>
<dbReference type="Proteomes" id="UP000032414">
    <property type="component" value="Chromosome I"/>
</dbReference>